<sequence>MSEFQNVAVIGAGVIGASWAALFLASGRNVAVYDPSPTMEADVRSYIDNAWPTLRELGLADAEPGLLSFHKDVADAVRQADFVQESVPERIAIKHDLFAKLEAALKPGAIVASSASGLRLGEMQAGWKDPSHFILGHPFNPPHLIPLVEVMGNEKTAAGVVEKAERFYALVGKVTIRVNREVKGHVANRLQAALWREAIHLVKSGVASVEDVDKAVWAGPGVRWAAMGPTMLFHLGGGPEGLSSFCQKYTESFHGWWDDLGDPRLDEQTASMLVQGVHDEAGRSSWASLATNRDELITQMLKATAPLRRR</sequence>
<keyword evidence="3" id="KW-0812">Transmembrane</keyword>
<dbReference type="GO" id="GO:0070403">
    <property type="term" value="F:NAD+ binding"/>
    <property type="evidence" value="ECO:0007669"/>
    <property type="project" value="InterPro"/>
</dbReference>
<dbReference type="Gene3D" id="1.10.1040.10">
    <property type="entry name" value="N-(1-d-carboxylethyl)-l-norvaline Dehydrogenase, domain 2"/>
    <property type="match status" value="1"/>
</dbReference>
<dbReference type="InterPro" id="IPR013328">
    <property type="entry name" value="6PGD_dom2"/>
</dbReference>
<dbReference type="Gene3D" id="3.40.50.720">
    <property type="entry name" value="NAD(P)-binding Rossmann-like Domain"/>
    <property type="match status" value="1"/>
</dbReference>
<dbReference type="InterPro" id="IPR006108">
    <property type="entry name" value="3HC_DH_C"/>
</dbReference>
<keyword evidence="3" id="KW-1133">Transmembrane helix</keyword>
<dbReference type="GO" id="GO:0016616">
    <property type="term" value="F:oxidoreductase activity, acting on the CH-OH group of donors, NAD or NADP as acceptor"/>
    <property type="evidence" value="ECO:0007669"/>
    <property type="project" value="InterPro"/>
</dbReference>
<evidence type="ECO:0000256" key="2">
    <source>
        <dbReference type="PIRSR" id="PIRSR000105-1"/>
    </source>
</evidence>
<feature type="site" description="Important for catalytic activity" evidence="2">
    <location>
        <position position="137"/>
    </location>
</feature>
<dbReference type="InterPro" id="IPR006176">
    <property type="entry name" value="3-OHacyl-CoA_DH_NAD-bd"/>
</dbReference>
<evidence type="ECO:0000313" key="7">
    <source>
        <dbReference type="Proteomes" id="UP000276506"/>
    </source>
</evidence>
<keyword evidence="3" id="KW-0472">Membrane</keyword>
<evidence type="ECO:0000313" key="6">
    <source>
        <dbReference type="EMBL" id="RRV08790.1"/>
    </source>
</evidence>
<feature type="transmembrane region" description="Helical" evidence="3">
    <location>
        <begin position="7"/>
        <end position="25"/>
    </location>
</feature>
<evidence type="ECO:0000259" key="5">
    <source>
        <dbReference type="Pfam" id="PF02737"/>
    </source>
</evidence>
<dbReference type="EMBL" id="RHQL01000010">
    <property type="protein sequence ID" value="RRV08790.1"/>
    <property type="molecule type" value="Genomic_DNA"/>
</dbReference>
<evidence type="ECO:0000256" key="1">
    <source>
        <dbReference type="ARBA" id="ARBA00023002"/>
    </source>
</evidence>
<dbReference type="SUPFAM" id="SSF48179">
    <property type="entry name" value="6-phosphogluconate dehydrogenase C-terminal domain-like"/>
    <property type="match status" value="1"/>
</dbReference>
<comment type="caution">
    <text evidence="6">The sequence shown here is derived from an EMBL/GenBank/DDBJ whole genome shotgun (WGS) entry which is preliminary data.</text>
</comment>
<feature type="domain" description="3-hydroxyacyl-CoA dehydrogenase NAD binding" evidence="5">
    <location>
        <begin position="6"/>
        <end position="179"/>
    </location>
</feature>
<dbReference type="PIRSF" id="PIRSF000105">
    <property type="entry name" value="HCDH"/>
    <property type="match status" value="1"/>
</dbReference>
<dbReference type="SUPFAM" id="SSF51735">
    <property type="entry name" value="NAD(P)-binding Rossmann-fold domains"/>
    <property type="match status" value="1"/>
</dbReference>
<protein>
    <submittedName>
        <fullName evidence="6">3-hydroxyacyl-CoA dehydrogenase</fullName>
    </submittedName>
</protein>
<dbReference type="PANTHER" id="PTHR48075">
    <property type="entry name" value="3-HYDROXYACYL-COA DEHYDROGENASE FAMILY PROTEIN"/>
    <property type="match status" value="1"/>
</dbReference>
<dbReference type="Pfam" id="PF00725">
    <property type="entry name" value="3HCDH"/>
    <property type="match status" value="1"/>
</dbReference>
<dbReference type="Pfam" id="PF02737">
    <property type="entry name" value="3HCDH_N"/>
    <property type="match status" value="1"/>
</dbReference>
<dbReference type="InterPro" id="IPR036291">
    <property type="entry name" value="NAD(P)-bd_dom_sf"/>
</dbReference>
<keyword evidence="1" id="KW-0560">Oxidoreductase</keyword>
<name>A0A3R8VT44_9GAMM</name>
<evidence type="ECO:0000256" key="3">
    <source>
        <dbReference type="SAM" id="Phobius"/>
    </source>
</evidence>
<dbReference type="AlphaFoldDB" id="A0A3R8VT44"/>
<dbReference type="GO" id="GO:0006631">
    <property type="term" value="P:fatty acid metabolic process"/>
    <property type="evidence" value="ECO:0007669"/>
    <property type="project" value="InterPro"/>
</dbReference>
<dbReference type="InterPro" id="IPR022694">
    <property type="entry name" value="3-OHacyl-CoA_DH"/>
</dbReference>
<dbReference type="RefSeq" id="WP_125877937.1">
    <property type="nucleotide sequence ID" value="NZ_RHQL01000010.1"/>
</dbReference>
<proteinExistence type="predicted"/>
<evidence type="ECO:0000259" key="4">
    <source>
        <dbReference type="Pfam" id="PF00725"/>
    </source>
</evidence>
<reference evidence="6 7" key="1">
    <citation type="submission" date="2018-10" db="EMBL/GenBank/DDBJ databases">
        <title>Transmission dynamics of multidrug resistant bacteria on intensive care unit surfaces.</title>
        <authorList>
            <person name="D'Souza A.W."/>
            <person name="Potter R.F."/>
            <person name="Wallace M."/>
            <person name="Shupe A."/>
            <person name="Patel S."/>
            <person name="Sun S."/>
            <person name="Gul D."/>
            <person name="Kwon J.H."/>
            <person name="Andleeb S."/>
            <person name="Burnham C.-A.D."/>
            <person name="Dantas G."/>
        </authorList>
    </citation>
    <scope>NUCLEOTIDE SEQUENCE [LARGE SCALE GENOMIC DNA]</scope>
    <source>
        <strain evidence="6 7">PX_177</strain>
    </source>
</reference>
<dbReference type="PANTHER" id="PTHR48075:SF5">
    <property type="entry name" value="3-HYDROXYBUTYRYL-COA DEHYDROGENASE"/>
    <property type="match status" value="1"/>
</dbReference>
<feature type="domain" description="3-hydroxyacyl-CoA dehydrogenase C-terminal" evidence="4">
    <location>
        <begin position="184"/>
        <end position="252"/>
    </location>
</feature>
<gene>
    <name evidence="6" type="ORF">EGJ28_16100</name>
</gene>
<organism evidence="6 7">
    <name type="scientific">Stutzerimonas xanthomarina</name>
    <dbReference type="NCBI Taxonomy" id="271420"/>
    <lineage>
        <taxon>Bacteria</taxon>
        <taxon>Pseudomonadati</taxon>
        <taxon>Pseudomonadota</taxon>
        <taxon>Gammaproteobacteria</taxon>
        <taxon>Pseudomonadales</taxon>
        <taxon>Pseudomonadaceae</taxon>
        <taxon>Stutzerimonas</taxon>
    </lineage>
</organism>
<dbReference type="Proteomes" id="UP000276506">
    <property type="component" value="Unassembled WGS sequence"/>
</dbReference>
<dbReference type="InterPro" id="IPR008927">
    <property type="entry name" value="6-PGluconate_DH-like_C_sf"/>
</dbReference>
<accession>A0A3R8VT44</accession>